<evidence type="ECO:0000313" key="7">
    <source>
        <dbReference type="EMBL" id="CAE0610059.1"/>
    </source>
</evidence>
<evidence type="ECO:0000259" key="6">
    <source>
        <dbReference type="Pfam" id="PF00155"/>
    </source>
</evidence>
<dbReference type="SUPFAM" id="SSF53383">
    <property type="entry name" value="PLP-dependent transferases"/>
    <property type="match status" value="1"/>
</dbReference>
<comment type="similarity">
    <text evidence="2">Belongs to the class-I pyridoxal-phosphate-dependent aminotransferase family.</text>
</comment>
<organism evidence="8">
    <name type="scientific">Picocystis salinarum</name>
    <dbReference type="NCBI Taxonomy" id="88271"/>
    <lineage>
        <taxon>Eukaryota</taxon>
        <taxon>Viridiplantae</taxon>
        <taxon>Chlorophyta</taxon>
        <taxon>Picocystophyceae</taxon>
        <taxon>Picocystales</taxon>
        <taxon>Picocystaceae</taxon>
        <taxon>Picocystis</taxon>
    </lineage>
</organism>
<accession>A0A6U9R3A4</accession>
<dbReference type="Pfam" id="PF00155">
    <property type="entry name" value="Aminotran_1_2"/>
    <property type="match status" value="1"/>
</dbReference>
<evidence type="ECO:0000313" key="8">
    <source>
        <dbReference type="EMBL" id="CAE0610060.1"/>
    </source>
</evidence>
<dbReference type="AlphaFoldDB" id="A0A6U9R3A4"/>
<dbReference type="CDD" id="cd00609">
    <property type="entry name" value="AAT_like"/>
    <property type="match status" value="1"/>
</dbReference>
<dbReference type="EMBL" id="HBIS01004276">
    <property type="protein sequence ID" value="CAE0610059.1"/>
    <property type="molecule type" value="Transcribed_RNA"/>
</dbReference>
<dbReference type="PANTHER" id="PTHR43807">
    <property type="entry name" value="FI04487P"/>
    <property type="match status" value="1"/>
</dbReference>
<dbReference type="InterPro" id="IPR015421">
    <property type="entry name" value="PyrdxlP-dep_Trfase_major"/>
</dbReference>
<evidence type="ECO:0000256" key="4">
    <source>
        <dbReference type="ARBA" id="ARBA00022679"/>
    </source>
</evidence>
<dbReference type="PANTHER" id="PTHR43807:SF12">
    <property type="entry name" value="AMINOTRANSFERASE, CLASSES I AND II FAMILY PROTEIN, EXPRESSED"/>
    <property type="match status" value="1"/>
</dbReference>
<dbReference type="InterPro" id="IPR051326">
    <property type="entry name" value="Kynurenine-oxoglutarate_AT"/>
</dbReference>
<dbReference type="Gene3D" id="3.40.640.10">
    <property type="entry name" value="Type I PLP-dependent aspartate aminotransferase-like (Major domain)"/>
    <property type="match status" value="1"/>
</dbReference>
<evidence type="ECO:0000256" key="3">
    <source>
        <dbReference type="ARBA" id="ARBA00022576"/>
    </source>
</evidence>
<sequence>MRAQAALATRVSDVVPSSIQELSHQAKERGAINLAEGFPDFEIDGRVVEEAVQAMRGGSNQYSDCWELKQAVAKTFSKAQGVPVDAQEEVVVTCGQTEALAMAVLAMVEPGDEVVLFEPLYETYSAIVKLAGGTPVYVQLHPPDWTFCKEELEAAINKNTKAVVLNSPHNPTGKVFTRLELQAIAKICSHHFCYVISDEVYENFVYTEDKHISFMSLPNMKDRCIVTSSASKTFHVTGWRIGWAIACKEIAEAISNLHVKFADSAPAPFQVAIASALNFEHEYMARLQETYAEKRRVVCQQLIKAGYDLPHWPAGSFYVFARIPEWTGNATDVQYAEHLLQNKGVAVVPGHVFWEGGSAACEEYKNKYVRIAYCKKDSTLDAVLPCL</sequence>
<evidence type="ECO:0000256" key="5">
    <source>
        <dbReference type="ARBA" id="ARBA00022898"/>
    </source>
</evidence>
<feature type="domain" description="Aminotransferase class I/classII large" evidence="6">
    <location>
        <begin position="31"/>
        <end position="380"/>
    </location>
</feature>
<dbReference type="GO" id="GO:0005737">
    <property type="term" value="C:cytoplasm"/>
    <property type="evidence" value="ECO:0007669"/>
    <property type="project" value="TreeGrafter"/>
</dbReference>
<protein>
    <recommendedName>
        <fullName evidence="6">Aminotransferase class I/classII large domain-containing protein</fullName>
    </recommendedName>
</protein>
<proteinExistence type="inferred from homology"/>
<evidence type="ECO:0000256" key="2">
    <source>
        <dbReference type="ARBA" id="ARBA00007441"/>
    </source>
</evidence>
<gene>
    <name evidence="7" type="ORF">PSAL00342_LOCUS3882</name>
    <name evidence="8" type="ORF">PSAL00342_LOCUS3883</name>
</gene>
<name>A0A6U9R3A4_9CHLO</name>
<keyword evidence="3" id="KW-0032">Aminotransferase</keyword>
<dbReference type="InterPro" id="IPR015422">
    <property type="entry name" value="PyrdxlP-dep_Trfase_small"/>
</dbReference>
<dbReference type="FunFam" id="3.40.640.10:FF:000033">
    <property type="entry name" value="Aspartate aminotransferase"/>
    <property type="match status" value="1"/>
</dbReference>
<keyword evidence="5" id="KW-0663">Pyridoxal phosphate</keyword>
<dbReference type="GO" id="GO:0033854">
    <property type="term" value="F:glutamate-prephenate aminotransferase activity"/>
    <property type="evidence" value="ECO:0007669"/>
    <property type="project" value="UniProtKB-ARBA"/>
</dbReference>
<dbReference type="GO" id="GO:0004069">
    <property type="term" value="F:L-aspartate:2-oxoglutarate aminotransferase activity"/>
    <property type="evidence" value="ECO:0007669"/>
    <property type="project" value="UniProtKB-ARBA"/>
</dbReference>
<dbReference type="GO" id="GO:0009095">
    <property type="term" value="P:aromatic amino acid family biosynthetic process, prephenate pathway"/>
    <property type="evidence" value="ECO:0007669"/>
    <property type="project" value="UniProtKB-ARBA"/>
</dbReference>
<dbReference type="GO" id="GO:0033853">
    <property type="term" value="F:aspartate-prephenate aminotransferase activity"/>
    <property type="evidence" value="ECO:0007669"/>
    <property type="project" value="UniProtKB-ARBA"/>
</dbReference>
<dbReference type="InterPro" id="IPR004839">
    <property type="entry name" value="Aminotransferase_I/II_large"/>
</dbReference>
<dbReference type="GO" id="GO:0016212">
    <property type="term" value="F:kynurenine-oxoglutarate transaminase activity"/>
    <property type="evidence" value="ECO:0007669"/>
    <property type="project" value="TreeGrafter"/>
</dbReference>
<comment type="cofactor">
    <cofactor evidence="1">
        <name>pyridoxal 5'-phosphate</name>
        <dbReference type="ChEBI" id="CHEBI:597326"/>
    </cofactor>
</comment>
<dbReference type="EMBL" id="HBIS01004277">
    <property type="protein sequence ID" value="CAE0610060.1"/>
    <property type="molecule type" value="Transcribed_RNA"/>
</dbReference>
<keyword evidence="4" id="KW-0808">Transferase</keyword>
<reference evidence="8" key="1">
    <citation type="submission" date="2021-01" db="EMBL/GenBank/DDBJ databases">
        <authorList>
            <person name="Corre E."/>
            <person name="Pelletier E."/>
            <person name="Niang G."/>
            <person name="Scheremetjew M."/>
            <person name="Finn R."/>
            <person name="Kale V."/>
            <person name="Holt S."/>
            <person name="Cochrane G."/>
            <person name="Meng A."/>
            <person name="Brown T."/>
            <person name="Cohen L."/>
        </authorList>
    </citation>
    <scope>NUCLEOTIDE SEQUENCE</scope>
    <source>
        <strain evidence="8">CCMP1897</strain>
    </source>
</reference>
<dbReference type="GO" id="GO:0030170">
    <property type="term" value="F:pyridoxal phosphate binding"/>
    <property type="evidence" value="ECO:0007669"/>
    <property type="project" value="InterPro"/>
</dbReference>
<dbReference type="InterPro" id="IPR015424">
    <property type="entry name" value="PyrdxlP-dep_Trfase"/>
</dbReference>
<dbReference type="Gene3D" id="3.90.1150.10">
    <property type="entry name" value="Aspartate Aminotransferase, domain 1"/>
    <property type="match status" value="1"/>
</dbReference>
<evidence type="ECO:0000256" key="1">
    <source>
        <dbReference type="ARBA" id="ARBA00001933"/>
    </source>
</evidence>